<comment type="caution">
    <text evidence="1">The sequence shown here is derived from an EMBL/GenBank/DDBJ whole genome shotgun (WGS) entry which is preliminary data.</text>
</comment>
<dbReference type="Proteomes" id="UP000019253">
    <property type="component" value="Unassembled WGS sequence"/>
</dbReference>
<organism evidence="1 2">
    <name type="scientific">Listeria grandensis FSL F6-0971</name>
    <dbReference type="NCBI Taxonomy" id="1265819"/>
    <lineage>
        <taxon>Bacteria</taxon>
        <taxon>Bacillati</taxon>
        <taxon>Bacillota</taxon>
        <taxon>Bacilli</taxon>
        <taxon>Bacillales</taxon>
        <taxon>Listeriaceae</taxon>
        <taxon>Listeria</taxon>
    </lineage>
</organism>
<gene>
    <name evidence="1" type="ORF">PGRAN_00700</name>
</gene>
<proteinExistence type="predicted"/>
<dbReference type="SUPFAM" id="SSF46785">
    <property type="entry name" value="Winged helix' DNA-binding domain"/>
    <property type="match status" value="1"/>
</dbReference>
<evidence type="ECO:0000313" key="2">
    <source>
        <dbReference type="Proteomes" id="UP000019253"/>
    </source>
</evidence>
<dbReference type="AlphaFoldDB" id="W7BB96"/>
<sequence>MNRNRGEGEMKRDLNRNLTTILKHLDAGGLSLTNFNKASTQIERKTNLSKDIILVVLYTLESYGYVFRVYHLEDISYHITPKGKKLIERED</sequence>
<reference evidence="1 2" key="1">
    <citation type="journal article" date="2014" name="Int. J. Syst. Evol. Microbiol.">
        <title>Listeria floridensis sp. nov., Listeria aquatica sp. nov., Listeria cornellensis sp. nov., Listeria riparia sp. nov. and Listeria grandensis sp. nov., from agricultural and natural environments.</title>
        <authorList>
            <person name="den Bakker H.C."/>
            <person name="Warchocki S."/>
            <person name="Wright E.M."/>
            <person name="Allred A.F."/>
            <person name="Ahlstrom C."/>
            <person name="Manuel C.S."/>
            <person name="Stasiewicz M.J."/>
            <person name="Burrell A."/>
            <person name="Roof S."/>
            <person name="Strawn L."/>
            <person name="Fortes E.D."/>
            <person name="Nightingale K.K."/>
            <person name="Kephart D."/>
            <person name="Wiedmann M."/>
        </authorList>
    </citation>
    <scope>NUCLEOTIDE SEQUENCE [LARGE SCALE GENOMIC DNA]</scope>
    <source>
        <strain evidence="2">FSL F6-971</strain>
    </source>
</reference>
<dbReference type="Gene3D" id="1.10.10.10">
    <property type="entry name" value="Winged helix-like DNA-binding domain superfamily/Winged helix DNA-binding domain"/>
    <property type="match status" value="1"/>
</dbReference>
<protein>
    <recommendedName>
        <fullName evidence="3">ArnR1-like winged helix-turn-helix domain-containing protein</fullName>
    </recommendedName>
</protein>
<dbReference type="InterPro" id="IPR036390">
    <property type="entry name" value="WH_DNA-bd_sf"/>
</dbReference>
<dbReference type="InterPro" id="IPR021464">
    <property type="entry name" value="DUF3116"/>
</dbReference>
<evidence type="ECO:0000313" key="1">
    <source>
        <dbReference type="EMBL" id="EUJ24394.1"/>
    </source>
</evidence>
<evidence type="ECO:0008006" key="3">
    <source>
        <dbReference type="Google" id="ProtNLM"/>
    </source>
</evidence>
<name>W7BB96_9LIST</name>
<accession>W7BB96</accession>
<dbReference type="Pfam" id="PF11313">
    <property type="entry name" value="DUF3116"/>
    <property type="match status" value="1"/>
</dbReference>
<dbReference type="EMBL" id="AODD01000002">
    <property type="protein sequence ID" value="EUJ24394.1"/>
    <property type="molecule type" value="Genomic_DNA"/>
</dbReference>
<keyword evidence="2" id="KW-1185">Reference proteome</keyword>
<dbReference type="InterPro" id="IPR036388">
    <property type="entry name" value="WH-like_DNA-bd_sf"/>
</dbReference>